<protein>
    <submittedName>
        <fullName evidence="1">Uncharacterized protein</fullName>
    </submittedName>
</protein>
<accession>A0AAE9CTW4</accession>
<organism evidence="1 2">
    <name type="scientific">Caenorhabditis briggsae</name>
    <dbReference type="NCBI Taxonomy" id="6238"/>
    <lineage>
        <taxon>Eukaryota</taxon>
        <taxon>Metazoa</taxon>
        <taxon>Ecdysozoa</taxon>
        <taxon>Nematoda</taxon>
        <taxon>Chromadorea</taxon>
        <taxon>Rhabditida</taxon>
        <taxon>Rhabditina</taxon>
        <taxon>Rhabditomorpha</taxon>
        <taxon>Rhabditoidea</taxon>
        <taxon>Rhabditidae</taxon>
        <taxon>Peloderinae</taxon>
        <taxon>Caenorhabditis</taxon>
    </lineage>
</organism>
<name>A0AAE9CTW4_CAEBR</name>
<gene>
    <name evidence="1" type="ORF">L3Y34_011365</name>
</gene>
<sequence>MIKILRRSVILETHPLLGQIVFDDVEFAYSTRPSSNVLDGIGNRCSRWQQWKWKIFLLQQYYQPSSGRILLDGTAIEQMANVHEFVTRIEEG</sequence>
<reference evidence="1 2" key="1">
    <citation type="submission" date="2022-05" db="EMBL/GenBank/DDBJ databases">
        <title>Chromosome-level reference genomes for two strains of Caenorhabditis briggsae: an improved platform for comparative genomics.</title>
        <authorList>
            <person name="Stevens L."/>
            <person name="Andersen E.C."/>
        </authorList>
    </citation>
    <scope>NUCLEOTIDE SEQUENCE [LARGE SCALE GENOMIC DNA]</scope>
    <source>
        <strain evidence="1">QX1410_ONT</strain>
        <tissue evidence="1">Whole-organism</tissue>
    </source>
</reference>
<evidence type="ECO:0000313" key="1">
    <source>
        <dbReference type="EMBL" id="ULT81417.1"/>
    </source>
</evidence>
<dbReference type="Proteomes" id="UP000827892">
    <property type="component" value="Chromosome X"/>
</dbReference>
<proteinExistence type="predicted"/>
<dbReference type="AlphaFoldDB" id="A0AAE9CTW4"/>
<dbReference type="EMBL" id="CP090896">
    <property type="protein sequence ID" value="ULT81417.1"/>
    <property type="molecule type" value="Genomic_DNA"/>
</dbReference>
<evidence type="ECO:0000313" key="2">
    <source>
        <dbReference type="Proteomes" id="UP000827892"/>
    </source>
</evidence>